<protein>
    <submittedName>
        <fullName evidence="1">Uncharacterized protein</fullName>
    </submittedName>
</protein>
<sequence length="65" mass="6901">MAAAMLGIPVNRFTALTVSGALRKKVVTPQAKVRHTAQRIGLGGLCRSRVTRYSAGIPAKAEQPQ</sequence>
<organism evidence="1 2">
    <name type="scientific">Longimycelium tulufanense</name>
    <dbReference type="NCBI Taxonomy" id="907463"/>
    <lineage>
        <taxon>Bacteria</taxon>
        <taxon>Bacillati</taxon>
        <taxon>Actinomycetota</taxon>
        <taxon>Actinomycetes</taxon>
        <taxon>Pseudonocardiales</taxon>
        <taxon>Pseudonocardiaceae</taxon>
        <taxon>Longimycelium</taxon>
    </lineage>
</organism>
<evidence type="ECO:0000313" key="2">
    <source>
        <dbReference type="Proteomes" id="UP000637578"/>
    </source>
</evidence>
<reference evidence="1" key="1">
    <citation type="journal article" date="2014" name="Int. J. Syst. Evol. Microbiol.">
        <title>Complete genome sequence of Corynebacterium casei LMG S-19264T (=DSM 44701T), isolated from a smear-ripened cheese.</title>
        <authorList>
            <consortium name="US DOE Joint Genome Institute (JGI-PGF)"/>
            <person name="Walter F."/>
            <person name="Albersmeier A."/>
            <person name="Kalinowski J."/>
            <person name="Ruckert C."/>
        </authorList>
    </citation>
    <scope>NUCLEOTIDE SEQUENCE</scope>
    <source>
        <strain evidence="1">CGMCC 4.5737</strain>
    </source>
</reference>
<proteinExistence type="predicted"/>
<reference evidence="1" key="2">
    <citation type="submission" date="2020-09" db="EMBL/GenBank/DDBJ databases">
        <authorList>
            <person name="Sun Q."/>
            <person name="Zhou Y."/>
        </authorList>
    </citation>
    <scope>NUCLEOTIDE SEQUENCE</scope>
    <source>
        <strain evidence="1">CGMCC 4.5737</strain>
    </source>
</reference>
<name>A0A8J3FZT2_9PSEU</name>
<dbReference type="Proteomes" id="UP000637578">
    <property type="component" value="Unassembled WGS sequence"/>
</dbReference>
<accession>A0A8J3FZT2</accession>
<dbReference type="EMBL" id="BMMK01000062">
    <property type="protein sequence ID" value="GGM83548.1"/>
    <property type="molecule type" value="Genomic_DNA"/>
</dbReference>
<comment type="caution">
    <text evidence="1">The sequence shown here is derived from an EMBL/GenBank/DDBJ whole genome shotgun (WGS) entry which is preliminary data.</text>
</comment>
<keyword evidence="2" id="KW-1185">Reference proteome</keyword>
<dbReference type="AlphaFoldDB" id="A0A8J3FZT2"/>
<gene>
    <name evidence="1" type="ORF">GCM10012275_62680</name>
</gene>
<evidence type="ECO:0000313" key="1">
    <source>
        <dbReference type="EMBL" id="GGM83548.1"/>
    </source>
</evidence>